<dbReference type="InterPro" id="IPR019489">
    <property type="entry name" value="Clp_ATPase_C"/>
</dbReference>
<evidence type="ECO:0000256" key="5">
    <source>
        <dbReference type="HAMAP-Rule" id="MF_00249"/>
    </source>
</evidence>
<feature type="binding site" evidence="5">
    <location>
        <begin position="60"/>
        <end position="65"/>
    </location>
    <ligand>
        <name>ATP</name>
        <dbReference type="ChEBI" id="CHEBI:30616"/>
    </ligand>
</feature>
<dbReference type="EMBL" id="QHJW02000010">
    <property type="protein sequence ID" value="RRO10797.1"/>
    <property type="molecule type" value="Genomic_DNA"/>
</dbReference>
<dbReference type="InterPro" id="IPR003959">
    <property type="entry name" value="ATPase_AAA_core"/>
</dbReference>
<comment type="function">
    <text evidence="5">ATPase subunit of a proteasome-like degradation complex; this subunit has chaperone activity. The binding of ATP and its subsequent hydrolysis by HslU are essential for unfolding of protein substrates subsequently hydrolyzed by HslV. HslU recognizes the N-terminal part of its protein substrates and unfolds these before they are guided to HslV for hydrolysis.</text>
</comment>
<dbReference type="SMART" id="SM00382">
    <property type="entry name" value="AAA"/>
    <property type="match status" value="1"/>
</dbReference>
<dbReference type="Proteomes" id="UP000256817">
    <property type="component" value="Unassembled WGS sequence"/>
</dbReference>
<dbReference type="NCBIfam" id="NF003544">
    <property type="entry name" value="PRK05201.1"/>
    <property type="match status" value="1"/>
</dbReference>
<dbReference type="CDD" id="cd19498">
    <property type="entry name" value="RecA-like_HslU"/>
    <property type="match status" value="1"/>
</dbReference>
<dbReference type="InterPro" id="IPR050052">
    <property type="entry name" value="ATP-dep_Clp_protease_ClpX"/>
</dbReference>
<dbReference type="SUPFAM" id="SSF52540">
    <property type="entry name" value="P-loop containing nucleoside triphosphate hydrolases"/>
    <property type="match status" value="1"/>
</dbReference>
<accession>A0A426JCC3</accession>
<keyword evidence="4 5" id="KW-0143">Chaperone</keyword>
<evidence type="ECO:0000256" key="1">
    <source>
        <dbReference type="ARBA" id="ARBA00009771"/>
    </source>
</evidence>
<feature type="domain" description="AAA+ ATPase" evidence="6">
    <location>
        <begin position="49"/>
        <end position="332"/>
    </location>
</feature>
<dbReference type="InterPro" id="IPR003593">
    <property type="entry name" value="AAA+_ATPase"/>
</dbReference>
<reference evidence="8" key="1">
    <citation type="submission" date="2018-11" db="EMBL/GenBank/DDBJ databases">
        <title>Draft genome sequences of proposed Pectobacterium aquaticum sp. nov. isolated in France from fresh water.</title>
        <authorList>
            <person name="Pedron J."/>
            <person name="Barny M.A."/>
        </authorList>
    </citation>
    <scope>NUCLEOTIDE SEQUENCE [LARGE SCALE GENOMIC DNA]</scope>
    <source>
        <strain evidence="8">A35-S23-M15</strain>
    </source>
</reference>
<evidence type="ECO:0000259" key="7">
    <source>
        <dbReference type="SMART" id="SM01086"/>
    </source>
</evidence>
<evidence type="ECO:0000256" key="4">
    <source>
        <dbReference type="ARBA" id="ARBA00023186"/>
    </source>
</evidence>
<dbReference type="PANTHER" id="PTHR48102:SF3">
    <property type="entry name" value="ATP-DEPENDENT PROTEASE ATPASE SUBUNIT HSLU"/>
    <property type="match status" value="1"/>
</dbReference>
<feature type="binding site" evidence="5">
    <location>
        <position position="393"/>
    </location>
    <ligand>
        <name>ATP</name>
        <dbReference type="ChEBI" id="CHEBI:30616"/>
    </ligand>
</feature>
<proteinExistence type="inferred from homology"/>
<evidence type="ECO:0000313" key="8">
    <source>
        <dbReference type="EMBL" id="RRO10797.1"/>
    </source>
</evidence>
<dbReference type="InterPro" id="IPR027417">
    <property type="entry name" value="P-loop_NTPase"/>
</dbReference>
<dbReference type="Gene3D" id="1.10.8.60">
    <property type="match status" value="1"/>
</dbReference>
<dbReference type="Gene3D" id="3.40.50.300">
    <property type="entry name" value="P-loop containing nucleotide triphosphate hydrolases"/>
    <property type="match status" value="2"/>
</dbReference>
<organism evidence="8 9">
    <name type="scientific">Pectobacterium aquaticum</name>
    <dbReference type="NCBI Taxonomy" id="2204145"/>
    <lineage>
        <taxon>Bacteria</taxon>
        <taxon>Pseudomonadati</taxon>
        <taxon>Pseudomonadota</taxon>
        <taxon>Gammaproteobacteria</taxon>
        <taxon>Enterobacterales</taxon>
        <taxon>Pectobacteriaceae</taxon>
        <taxon>Pectobacterium</taxon>
    </lineage>
</organism>
<dbReference type="RefSeq" id="WP_102118163.1">
    <property type="nucleotide sequence ID" value="NZ_CP086253.1"/>
</dbReference>
<dbReference type="HAMAP" id="MF_00249">
    <property type="entry name" value="HslU"/>
    <property type="match status" value="1"/>
</dbReference>
<dbReference type="Pfam" id="PF07724">
    <property type="entry name" value="AAA_2"/>
    <property type="match status" value="1"/>
</dbReference>
<dbReference type="InterPro" id="IPR004491">
    <property type="entry name" value="HslU"/>
</dbReference>
<name>A0A426JCC3_9GAMM</name>
<dbReference type="PANTHER" id="PTHR48102">
    <property type="entry name" value="ATP-DEPENDENT CLP PROTEASE ATP-BINDING SUBUNIT CLPX-LIKE, MITOCHONDRIAL-RELATED"/>
    <property type="match status" value="1"/>
</dbReference>
<keyword evidence="9" id="KW-1185">Reference proteome</keyword>
<feature type="domain" description="Clp ATPase C-terminal" evidence="7">
    <location>
        <begin position="335"/>
        <end position="434"/>
    </location>
</feature>
<dbReference type="NCBIfam" id="TIGR00390">
    <property type="entry name" value="hslU"/>
    <property type="match status" value="1"/>
</dbReference>
<evidence type="ECO:0000313" key="9">
    <source>
        <dbReference type="Proteomes" id="UP000256817"/>
    </source>
</evidence>
<comment type="subunit">
    <text evidence="5">A double ring-shaped homohexamer of HslV is capped on each side by a ring-shaped HslU homohexamer. The assembly of the HslU/HslV complex is dependent on binding of ATP.</text>
</comment>
<protein>
    <recommendedName>
        <fullName evidence="5">ATP-dependent protease ATPase subunit HslU</fullName>
    </recommendedName>
    <alternativeName>
        <fullName evidence="5">Unfoldase HslU</fullName>
    </alternativeName>
</protein>
<gene>
    <name evidence="5 8" type="primary">hslU</name>
    <name evidence="8" type="ORF">DMB85_005610</name>
</gene>
<comment type="subcellular location">
    <subcellularLocation>
        <location evidence="5">Cytoplasm</location>
    </subcellularLocation>
</comment>
<dbReference type="Gene3D" id="1.10.8.10">
    <property type="entry name" value="DNA helicase RuvA subunit, C-terminal domain"/>
    <property type="match status" value="1"/>
</dbReference>
<feature type="binding site" evidence="5">
    <location>
        <position position="321"/>
    </location>
    <ligand>
        <name>ATP</name>
        <dbReference type="ChEBI" id="CHEBI:30616"/>
    </ligand>
</feature>
<dbReference type="SMART" id="SM01086">
    <property type="entry name" value="ClpB_D2-small"/>
    <property type="match status" value="1"/>
</dbReference>
<feature type="binding site" evidence="5">
    <location>
        <position position="18"/>
    </location>
    <ligand>
        <name>ATP</name>
        <dbReference type="ChEBI" id="CHEBI:30616"/>
    </ligand>
</feature>
<evidence type="ECO:0000256" key="3">
    <source>
        <dbReference type="ARBA" id="ARBA00022840"/>
    </source>
</evidence>
<dbReference type="Pfam" id="PF00004">
    <property type="entry name" value="AAA"/>
    <property type="match status" value="1"/>
</dbReference>
<evidence type="ECO:0000259" key="6">
    <source>
        <dbReference type="SMART" id="SM00382"/>
    </source>
</evidence>
<evidence type="ECO:0000256" key="2">
    <source>
        <dbReference type="ARBA" id="ARBA00022741"/>
    </source>
</evidence>
<keyword evidence="5" id="KW-0963">Cytoplasm</keyword>
<keyword evidence="2 5" id="KW-0547">Nucleotide-binding</keyword>
<comment type="similarity">
    <text evidence="1 5">Belongs to the ClpX chaperone family. HslU subfamily.</text>
</comment>
<comment type="caution">
    <text evidence="8">The sequence shown here is derived from an EMBL/GenBank/DDBJ whole genome shotgun (WGS) entry which is preliminary data.</text>
</comment>
<keyword evidence="3 5" id="KW-0067">ATP-binding</keyword>
<sequence length="443" mass="49650">MSEMTPREIVSELDSYIIGQHKAKRAVSIALRNRWRRMQLDEALRHEVTPKNILMIGPTGVGKTEIARRLAKLANAPFIKVEATKFTEVGYVGKEVDSIIRDLTDSAIKMVRLQSIEKNRFRAEEMAEDRILDVLIPPAKNNWGQAESTPEPSSTRQAFRKKLREGQLDDKEIEIDLAAAPVGVEIMAPPGMEEMTNQLQSMFQNLAGQKQKARKVKIKDAFKLLIEEEAAKLVNPEELKQQAIEAVEQHGIVFIDEIDKICKRGESSGPDVSREGVQRDLLPLVEGCTVSTKHGMVKTDHILFIASGAFQVASPSDLIPELQGRLPIRVELQALTTEDFERILTEPSASLTEQYKALMATEGVNISFTPDGIRRIAEAAWQVNESTENIGARRLHTVMERLIEDVSYDASEMNGQSVTIDADYVRNHLDELVADEDLSRFIL</sequence>
<feature type="binding site" evidence="5">
    <location>
        <position position="256"/>
    </location>
    <ligand>
        <name>ATP</name>
        <dbReference type="ChEBI" id="CHEBI:30616"/>
    </ligand>
</feature>